<evidence type="ECO:0000313" key="2">
    <source>
        <dbReference type="Proteomes" id="UP001140091"/>
    </source>
</evidence>
<proteinExistence type="predicted"/>
<accession>A0A9W8MD73</accession>
<reference evidence="1" key="1">
    <citation type="submission" date="2022-06" db="EMBL/GenBank/DDBJ databases">
        <title>Genome Sequence of Candolleomyces eurysporus.</title>
        <authorList>
            <person name="Buettner E."/>
        </authorList>
    </citation>
    <scope>NUCLEOTIDE SEQUENCE</scope>
    <source>
        <strain evidence="1">VTCC 930004</strain>
    </source>
</reference>
<feature type="non-terminal residue" evidence="1">
    <location>
        <position position="64"/>
    </location>
</feature>
<comment type="caution">
    <text evidence="1">The sequence shown here is derived from an EMBL/GenBank/DDBJ whole genome shotgun (WGS) entry which is preliminary data.</text>
</comment>
<dbReference type="Proteomes" id="UP001140091">
    <property type="component" value="Unassembled WGS sequence"/>
</dbReference>
<protein>
    <submittedName>
        <fullName evidence="1">Uncharacterized protein</fullName>
    </submittedName>
</protein>
<sequence length="64" mass="6788">MAGGTVTFGRNNLRLTASFDLSRYNLDALAGPAAPEVTAARVLVATALLRTLEAFFVLAVFFPT</sequence>
<keyword evidence="2" id="KW-1185">Reference proteome</keyword>
<gene>
    <name evidence="1" type="ORF">H1R20_g10891</name>
</gene>
<organism evidence="1 2">
    <name type="scientific">Candolleomyces eurysporus</name>
    <dbReference type="NCBI Taxonomy" id="2828524"/>
    <lineage>
        <taxon>Eukaryota</taxon>
        <taxon>Fungi</taxon>
        <taxon>Dikarya</taxon>
        <taxon>Basidiomycota</taxon>
        <taxon>Agaricomycotina</taxon>
        <taxon>Agaricomycetes</taxon>
        <taxon>Agaricomycetidae</taxon>
        <taxon>Agaricales</taxon>
        <taxon>Agaricineae</taxon>
        <taxon>Psathyrellaceae</taxon>
        <taxon>Candolleomyces</taxon>
    </lineage>
</organism>
<dbReference type="EMBL" id="JANBPK010001075">
    <property type="protein sequence ID" value="KAJ2926211.1"/>
    <property type="molecule type" value="Genomic_DNA"/>
</dbReference>
<evidence type="ECO:0000313" key="1">
    <source>
        <dbReference type="EMBL" id="KAJ2926211.1"/>
    </source>
</evidence>
<name>A0A9W8MD73_9AGAR</name>
<dbReference type="AlphaFoldDB" id="A0A9W8MD73"/>